<proteinExistence type="predicted"/>
<keyword evidence="2" id="KW-1185">Reference proteome</keyword>
<dbReference type="Gene3D" id="3.40.50.2300">
    <property type="match status" value="1"/>
</dbReference>
<gene>
    <name evidence="1" type="ORF">SAMN05660349_01491</name>
</gene>
<dbReference type="Proteomes" id="UP000190852">
    <property type="component" value="Unassembled WGS sequence"/>
</dbReference>
<protein>
    <submittedName>
        <fullName evidence="1">Response regulator receiver domain-containing protein</fullName>
    </submittedName>
</protein>
<dbReference type="AlphaFoldDB" id="A0A1T5BSK2"/>
<dbReference type="SUPFAM" id="SSF52172">
    <property type="entry name" value="CheY-like"/>
    <property type="match status" value="1"/>
</dbReference>
<dbReference type="EMBL" id="FUYQ01000008">
    <property type="protein sequence ID" value="SKB50332.1"/>
    <property type="molecule type" value="Genomic_DNA"/>
</dbReference>
<evidence type="ECO:0000313" key="2">
    <source>
        <dbReference type="Proteomes" id="UP000190852"/>
    </source>
</evidence>
<dbReference type="RefSeq" id="WP_079683073.1">
    <property type="nucleotide sequence ID" value="NZ_FUYQ01000008.1"/>
</dbReference>
<sequence>MKLNYKIIWVEDKIQTKPFETLVNNIKNFLNDRFFDVEIETAEDYEEFKDKFNSNGSFDLVITDYSLNDSQGNQVIDFIRMDKNILTEVFFYSANNQLRTIDLANNSRITFYTLVGGGYHNELQRKIEELIGLTISKFEHIVSMRGMIMQETSSLDIQMESIVKSQIKNKKLEEKISPILEQIFDNILKTATEKYRKAEKRNISDILKDNVLFSSSQKIFALGAILAIMEEDNFSQKYSEEIILIRNQFAHAELLKKETGEEYFKIKGEDIYFDAELCKKIRRDIITHKKNLDRIAKKITE</sequence>
<reference evidence="2" key="1">
    <citation type="submission" date="2017-02" db="EMBL/GenBank/DDBJ databases">
        <authorList>
            <person name="Varghese N."/>
            <person name="Submissions S."/>
        </authorList>
    </citation>
    <scope>NUCLEOTIDE SEQUENCE [LARGE SCALE GENOMIC DNA]</scope>
    <source>
        <strain evidence="2">DSM 24967</strain>
    </source>
</reference>
<dbReference type="InterPro" id="IPR011006">
    <property type="entry name" value="CheY-like_superfamily"/>
</dbReference>
<organism evidence="1 2">
    <name type="scientific">Parabacteroides chartae</name>
    <dbReference type="NCBI Taxonomy" id="1037355"/>
    <lineage>
        <taxon>Bacteria</taxon>
        <taxon>Pseudomonadati</taxon>
        <taxon>Bacteroidota</taxon>
        <taxon>Bacteroidia</taxon>
        <taxon>Bacteroidales</taxon>
        <taxon>Tannerellaceae</taxon>
        <taxon>Parabacteroides</taxon>
    </lineage>
</organism>
<evidence type="ECO:0000313" key="1">
    <source>
        <dbReference type="EMBL" id="SKB50332.1"/>
    </source>
</evidence>
<name>A0A1T5BSK2_9BACT</name>
<accession>A0A1T5BSK2</accession>